<organism evidence="3 4">
    <name type="scientific">Penicillium chermesinum</name>
    <dbReference type="NCBI Taxonomy" id="63820"/>
    <lineage>
        <taxon>Eukaryota</taxon>
        <taxon>Fungi</taxon>
        <taxon>Dikarya</taxon>
        <taxon>Ascomycota</taxon>
        <taxon>Pezizomycotina</taxon>
        <taxon>Eurotiomycetes</taxon>
        <taxon>Eurotiomycetidae</taxon>
        <taxon>Eurotiales</taxon>
        <taxon>Aspergillaceae</taxon>
        <taxon>Penicillium</taxon>
    </lineage>
</organism>
<proteinExistence type="predicted"/>
<keyword evidence="2" id="KW-1133">Transmembrane helix</keyword>
<feature type="transmembrane region" description="Helical" evidence="2">
    <location>
        <begin position="183"/>
        <end position="204"/>
    </location>
</feature>
<dbReference type="PANTHER" id="PTHR16861">
    <property type="entry name" value="GLYCOPROTEIN 38"/>
    <property type="match status" value="1"/>
</dbReference>
<dbReference type="Proteomes" id="UP001150941">
    <property type="component" value="Unassembled WGS sequence"/>
</dbReference>
<gene>
    <name evidence="3" type="ORF">N7468_010207</name>
</gene>
<accession>A0A9W9NCC0</accession>
<name>A0A9W9NCC0_9EURO</name>
<feature type="region of interest" description="Disordered" evidence="1">
    <location>
        <begin position="219"/>
        <end position="278"/>
    </location>
</feature>
<evidence type="ECO:0000313" key="4">
    <source>
        <dbReference type="Proteomes" id="UP001150941"/>
    </source>
</evidence>
<sequence>MSSAPASAAATTTAAPTTTFIPADYSTGPDFEGWYLQTTPQPIFCGGTLTYYTSSTYAQCYDPSSSAPMPTGCSDTLLLMASDMAGACDPAYTCGSYKIYPTEGAPDDEGVTLYNCLANWAADSIYRSLPARYVSETAGTEKTATATKQSMTTAKLPHSKTASISMPTATGTSSSSSGISGGAIAGIVVGCVAAVALVGLLFFFRKKIMAFFGKGGPHADGGPTWSPVEAPPGTHSEMATAEGTVPPSEMSSEANAVHEIGSSQTGSEGRPAVVHELS</sequence>
<feature type="region of interest" description="Disordered" evidence="1">
    <location>
        <begin position="140"/>
        <end position="176"/>
    </location>
</feature>
<protein>
    <submittedName>
        <fullName evidence="3">Uncharacterized protein</fullName>
    </submittedName>
</protein>
<keyword evidence="4" id="KW-1185">Reference proteome</keyword>
<evidence type="ECO:0000256" key="1">
    <source>
        <dbReference type="SAM" id="MobiDB-lite"/>
    </source>
</evidence>
<dbReference type="PANTHER" id="PTHR16861:SF4">
    <property type="entry name" value="SH3 DOMAIN PROTEIN (AFU_ORTHOLOGUE AFUA_1G13610)"/>
    <property type="match status" value="1"/>
</dbReference>
<reference evidence="3" key="1">
    <citation type="submission" date="2022-11" db="EMBL/GenBank/DDBJ databases">
        <authorList>
            <person name="Petersen C."/>
        </authorList>
    </citation>
    <scope>NUCLEOTIDE SEQUENCE</scope>
    <source>
        <strain evidence="3">IBT 19713</strain>
    </source>
</reference>
<dbReference type="GeneID" id="83206806"/>
<dbReference type="RefSeq" id="XP_058326070.1">
    <property type="nucleotide sequence ID" value="XM_058479502.1"/>
</dbReference>
<keyword evidence="2" id="KW-0472">Membrane</keyword>
<reference evidence="3" key="2">
    <citation type="journal article" date="2023" name="IMA Fungus">
        <title>Comparative genomic study of the Penicillium genus elucidates a diverse pangenome and 15 lateral gene transfer events.</title>
        <authorList>
            <person name="Petersen C."/>
            <person name="Sorensen T."/>
            <person name="Nielsen M.R."/>
            <person name="Sondergaard T.E."/>
            <person name="Sorensen J.L."/>
            <person name="Fitzpatrick D.A."/>
            <person name="Frisvad J.C."/>
            <person name="Nielsen K.L."/>
        </authorList>
    </citation>
    <scope>NUCLEOTIDE SEQUENCE</scope>
    <source>
        <strain evidence="3">IBT 19713</strain>
    </source>
</reference>
<dbReference type="EMBL" id="JAPQKS010000008">
    <property type="protein sequence ID" value="KAJ5217199.1"/>
    <property type="molecule type" value="Genomic_DNA"/>
</dbReference>
<dbReference type="OrthoDB" id="4365699at2759"/>
<keyword evidence="2" id="KW-0812">Transmembrane</keyword>
<evidence type="ECO:0000313" key="3">
    <source>
        <dbReference type="EMBL" id="KAJ5217199.1"/>
    </source>
</evidence>
<comment type="caution">
    <text evidence="3">The sequence shown here is derived from an EMBL/GenBank/DDBJ whole genome shotgun (WGS) entry which is preliminary data.</text>
</comment>
<evidence type="ECO:0000256" key="2">
    <source>
        <dbReference type="SAM" id="Phobius"/>
    </source>
</evidence>
<dbReference type="AlphaFoldDB" id="A0A9W9NCC0"/>